<dbReference type="Pfam" id="PF13525">
    <property type="entry name" value="YfiO"/>
    <property type="match status" value="1"/>
</dbReference>
<evidence type="ECO:0000256" key="2">
    <source>
        <dbReference type="ARBA" id="ARBA00023136"/>
    </source>
</evidence>
<evidence type="ECO:0000259" key="5">
    <source>
        <dbReference type="Pfam" id="PF13525"/>
    </source>
</evidence>
<keyword evidence="3" id="KW-0998">Cell outer membrane</keyword>
<protein>
    <recommendedName>
        <fullName evidence="5">Outer membrane lipoprotein BamD-like domain-containing protein</fullName>
    </recommendedName>
</protein>
<dbReference type="Gene3D" id="1.25.40.10">
    <property type="entry name" value="Tetratricopeptide repeat domain"/>
    <property type="match status" value="1"/>
</dbReference>
<dbReference type="SMART" id="SM00028">
    <property type="entry name" value="TPR"/>
    <property type="match status" value="2"/>
</dbReference>
<dbReference type="SUPFAM" id="SSF48452">
    <property type="entry name" value="TPR-like"/>
    <property type="match status" value="1"/>
</dbReference>
<dbReference type="InterPro" id="IPR039565">
    <property type="entry name" value="BamD-like"/>
</dbReference>
<feature type="signal peptide" evidence="4">
    <location>
        <begin position="1"/>
        <end position="16"/>
    </location>
</feature>
<dbReference type="RefSeq" id="WP_072284639.1">
    <property type="nucleotide sequence ID" value="NZ_CP015519.1"/>
</dbReference>
<evidence type="ECO:0000313" key="7">
    <source>
        <dbReference type="Proteomes" id="UP000182517"/>
    </source>
</evidence>
<keyword evidence="1 4" id="KW-0732">Signal</keyword>
<dbReference type="HAMAP" id="MF_00922">
    <property type="entry name" value="OM_assembly_BamD"/>
    <property type="match status" value="1"/>
</dbReference>
<evidence type="ECO:0000256" key="3">
    <source>
        <dbReference type="ARBA" id="ARBA00023237"/>
    </source>
</evidence>
<feature type="domain" description="Outer membrane lipoprotein BamD-like" evidence="5">
    <location>
        <begin position="27"/>
        <end position="213"/>
    </location>
</feature>
<keyword evidence="2" id="KW-0472">Membrane</keyword>
<dbReference type="OrthoDB" id="9781894at2"/>
<dbReference type="NCBIfam" id="TIGR03302">
    <property type="entry name" value="OM_YfiO"/>
    <property type="match status" value="1"/>
</dbReference>
<feature type="chain" id="PRO_5013405573" description="Outer membrane lipoprotein BamD-like domain-containing protein" evidence="4">
    <location>
        <begin position="17"/>
        <end position="246"/>
    </location>
</feature>
<gene>
    <name evidence="6" type="ORF">A7E78_12620</name>
</gene>
<dbReference type="PANTHER" id="PTHR37423">
    <property type="entry name" value="SOLUBLE LYTIC MUREIN TRANSGLYCOSYLASE-RELATED"/>
    <property type="match status" value="1"/>
</dbReference>
<organism evidence="6 7">
    <name type="scientific">Syntrophotalea acetylenivorans</name>
    <dbReference type="NCBI Taxonomy" id="1842532"/>
    <lineage>
        <taxon>Bacteria</taxon>
        <taxon>Pseudomonadati</taxon>
        <taxon>Thermodesulfobacteriota</taxon>
        <taxon>Desulfuromonadia</taxon>
        <taxon>Desulfuromonadales</taxon>
        <taxon>Syntrophotaleaceae</taxon>
        <taxon>Syntrophotalea</taxon>
    </lineage>
</organism>
<dbReference type="AlphaFoldDB" id="A0A1L3GRR4"/>
<dbReference type="InterPro" id="IPR011990">
    <property type="entry name" value="TPR-like_helical_dom_sf"/>
</dbReference>
<dbReference type="EMBL" id="CP015519">
    <property type="protein sequence ID" value="APG28613.1"/>
    <property type="molecule type" value="Genomic_DNA"/>
</dbReference>
<evidence type="ECO:0000256" key="4">
    <source>
        <dbReference type="SAM" id="SignalP"/>
    </source>
</evidence>
<keyword evidence="7" id="KW-1185">Reference proteome</keyword>
<dbReference type="KEGG" id="pef:A7E78_12620"/>
<accession>A0A1L3GRR4</accession>
<evidence type="ECO:0000313" key="6">
    <source>
        <dbReference type="EMBL" id="APG28613.1"/>
    </source>
</evidence>
<dbReference type="PANTHER" id="PTHR37423:SF2">
    <property type="entry name" value="MEMBRANE-BOUND LYTIC MUREIN TRANSGLYCOSYLASE C"/>
    <property type="match status" value="1"/>
</dbReference>
<dbReference type="PROSITE" id="PS51257">
    <property type="entry name" value="PROKAR_LIPOPROTEIN"/>
    <property type="match status" value="1"/>
</dbReference>
<dbReference type="InterPro" id="IPR017689">
    <property type="entry name" value="BamD"/>
</dbReference>
<proteinExistence type="inferred from homology"/>
<evidence type="ECO:0000256" key="1">
    <source>
        <dbReference type="ARBA" id="ARBA00022729"/>
    </source>
</evidence>
<dbReference type="STRING" id="1842532.A7E78_12620"/>
<reference evidence="6 7" key="1">
    <citation type="journal article" date="2017" name="Genome Announc.">
        <title>Complete Genome Sequences of Two Acetylene-Fermenting Pelobacter acetylenicus Strains.</title>
        <authorList>
            <person name="Sutton J.M."/>
            <person name="Baesman S.M."/>
            <person name="Fierst J.L."/>
            <person name="Poret-Peterson A.T."/>
            <person name="Oremland R.S."/>
            <person name="Dunlap D.S."/>
            <person name="Akob D.M."/>
        </authorList>
    </citation>
    <scope>NUCLEOTIDE SEQUENCE [LARGE SCALE GENOMIC DNA]</scope>
    <source>
        <strain evidence="6 7">SFB93</strain>
    </source>
</reference>
<dbReference type="InterPro" id="IPR019734">
    <property type="entry name" value="TPR_rpt"/>
</dbReference>
<dbReference type="Proteomes" id="UP000182517">
    <property type="component" value="Chromosome"/>
</dbReference>
<sequence>MKPAFLCVLLSCFFLAACLGGAPPQPKSAEDYYLQGKTQFDDGNYMEAVTSLEKAREIYESAEINTKAELLLADTHFAAEDYPEAASAYETFLKQHPGHPETARVLSRLGMSYFNQVLAIDRDQTATRNSIVTFESLQRLYPDDWRAKEAPEIIRYCRDHLAQHELYVGRFYLKTGEHRSAINRLIAIYEDFPDFSGLDQVAFYLGQAYLDNGHPALAVKTLEKMLQDYPGSEYYAQAEKLLREEL</sequence>
<name>A0A1L3GRR4_9BACT</name>